<accession>C9SDI5</accession>
<feature type="compositionally biased region" description="Low complexity" evidence="1">
    <location>
        <begin position="10"/>
        <end position="29"/>
    </location>
</feature>
<organism evidence="3">
    <name type="scientific">Verticillium alfalfae (strain VaMs.102 / ATCC MYA-4576 / FGSC 10136)</name>
    <name type="common">Verticillium wilt of alfalfa</name>
    <name type="synonym">Verticillium albo-atrum</name>
    <dbReference type="NCBI Taxonomy" id="526221"/>
    <lineage>
        <taxon>Eukaryota</taxon>
        <taxon>Fungi</taxon>
        <taxon>Dikarya</taxon>
        <taxon>Ascomycota</taxon>
        <taxon>Pezizomycotina</taxon>
        <taxon>Sordariomycetes</taxon>
        <taxon>Hypocreomycetidae</taxon>
        <taxon>Glomerellales</taxon>
        <taxon>Plectosphaerellaceae</taxon>
        <taxon>Verticillium</taxon>
    </lineage>
</organism>
<dbReference type="eggNOG" id="ENOG502R5AN">
    <property type="taxonomic scope" value="Eukaryota"/>
</dbReference>
<name>C9SDI5_VERA1</name>
<dbReference type="HOGENOM" id="CLU_2160324_0_0_1"/>
<evidence type="ECO:0000313" key="2">
    <source>
        <dbReference type="EMBL" id="EEY17137.1"/>
    </source>
</evidence>
<dbReference type="AlphaFoldDB" id="C9SDI5"/>
<gene>
    <name evidence="2" type="ORF">VDBG_03246</name>
</gene>
<dbReference type="KEGG" id="val:VDBG_03246"/>
<dbReference type="RefSeq" id="XP_003007107.1">
    <property type="nucleotide sequence ID" value="XM_003007061.1"/>
</dbReference>
<evidence type="ECO:0000256" key="1">
    <source>
        <dbReference type="SAM" id="MobiDB-lite"/>
    </source>
</evidence>
<evidence type="ECO:0000313" key="3">
    <source>
        <dbReference type="Proteomes" id="UP000008698"/>
    </source>
</evidence>
<keyword evidence="3" id="KW-1185">Reference proteome</keyword>
<protein>
    <submittedName>
        <fullName evidence="2">Predicted protein</fullName>
    </submittedName>
</protein>
<proteinExistence type="predicted"/>
<dbReference type="GeneID" id="9533269"/>
<feature type="region of interest" description="Disordered" evidence="1">
    <location>
        <begin position="1"/>
        <end position="39"/>
    </location>
</feature>
<dbReference type="EMBL" id="DS985216">
    <property type="protein sequence ID" value="EEY17137.1"/>
    <property type="molecule type" value="Genomic_DNA"/>
</dbReference>
<reference evidence="3" key="1">
    <citation type="journal article" date="2011" name="PLoS Pathog.">
        <title>Comparative genomics yields insights into niche adaptation of plant vascular wilt pathogens.</title>
        <authorList>
            <person name="Klosterman S.J."/>
            <person name="Subbarao K.V."/>
            <person name="Kang S."/>
            <person name="Veronese P."/>
            <person name="Gold S.E."/>
            <person name="Thomma B.P.H.J."/>
            <person name="Chen Z."/>
            <person name="Henrissat B."/>
            <person name="Lee Y.-H."/>
            <person name="Park J."/>
            <person name="Garcia-Pedrajas M.D."/>
            <person name="Barbara D.J."/>
            <person name="Anchieta A."/>
            <person name="de Jonge R."/>
            <person name="Santhanam P."/>
            <person name="Maruthachalam K."/>
            <person name="Atallah Z."/>
            <person name="Amyotte S.G."/>
            <person name="Paz Z."/>
            <person name="Inderbitzin P."/>
            <person name="Hayes R.J."/>
            <person name="Heiman D.I."/>
            <person name="Young S."/>
            <person name="Zeng Q."/>
            <person name="Engels R."/>
            <person name="Galagan J."/>
            <person name="Cuomo C.A."/>
            <person name="Dobinson K.F."/>
            <person name="Ma L.-J."/>
        </authorList>
    </citation>
    <scope>NUCLEOTIDE SEQUENCE [LARGE SCALE GENOMIC DNA]</scope>
    <source>
        <strain evidence="3">VaMs.102 / ATCC MYA-4576 / FGSC 10136</strain>
    </source>
</reference>
<dbReference type="Proteomes" id="UP000008698">
    <property type="component" value="Unassembled WGS sequence"/>
</dbReference>
<sequence>MHRRPLTRVARSSSSRAKPLPAAAAPRSAVQPGEERGPCGVTVARLQTGFPPAASGTSPRQAALFVFSWCLFEGRPSRRAARRRRPHPPSCCPVLSPRPGFLGQCGGKSRG</sequence>